<reference evidence="1 2" key="1">
    <citation type="journal article" date="2021" name="BMC Genomics">
        <title>Datura genome reveals duplications of psychoactive alkaloid biosynthetic genes and high mutation rate following tissue culture.</title>
        <authorList>
            <person name="Rajewski A."/>
            <person name="Carter-House D."/>
            <person name="Stajich J."/>
            <person name="Litt A."/>
        </authorList>
    </citation>
    <scope>NUCLEOTIDE SEQUENCE [LARGE SCALE GENOMIC DNA]</scope>
    <source>
        <strain evidence="1">AR-01</strain>
    </source>
</reference>
<evidence type="ECO:0000313" key="2">
    <source>
        <dbReference type="Proteomes" id="UP000823775"/>
    </source>
</evidence>
<evidence type="ECO:0000313" key="1">
    <source>
        <dbReference type="EMBL" id="MCD9646442.1"/>
    </source>
</evidence>
<dbReference type="Proteomes" id="UP000823775">
    <property type="component" value="Unassembled WGS sequence"/>
</dbReference>
<feature type="non-terminal residue" evidence="1">
    <location>
        <position position="85"/>
    </location>
</feature>
<keyword evidence="2" id="KW-1185">Reference proteome</keyword>
<organism evidence="1 2">
    <name type="scientific">Datura stramonium</name>
    <name type="common">Jimsonweed</name>
    <name type="synonym">Common thornapple</name>
    <dbReference type="NCBI Taxonomy" id="4076"/>
    <lineage>
        <taxon>Eukaryota</taxon>
        <taxon>Viridiplantae</taxon>
        <taxon>Streptophyta</taxon>
        <taxon>Embryophyta</taxon>
        <taxon>Tracheophyta</taxon>
        <taxon>Spermatophyta</taxon>
        <taxon>Magnoliopsida</taxon>
        <taxon>eudicotyledons</taxon>
        <taxon>Gunneridae</taxon>
        <taxon>Pentapetalae</taxon>
        <taxon>asterids</taxon>
        <taxon>lamiids</taxon>
        <taxon>Solanales</taxon>
        <taxon>Solanaceae</taxon>
        <taxon>Solanoideae</taxon>
        <taxon>Datureae</taxon>
        <taxon>Datura</taxon>
    </lineage>
</organism>
<feature type="non-terminal residue" evidence="1">
    <location>
        <position position="1"/>
    </location>
</feature>
<dbReference type="EMBL" id="JACEIK010004792">
    <property type="protein sequence ID" value="MCD9646442.1"/>
    <property type="molecule type" value="Genomic_DNA"/>
</dbReference>
<gene>
    <name evidence="1" type="ORF">HAX54_036264</name>
</gene>
<name>A0ABS8VHW0_DATST</name>
<proteinExistence type="predicted"/>
<comment type="caution">
    <text evidence="1">The sequence shown here is derived from an EMBL/GenBank/DDBJ whole genome shotgun (WGS) entry which is preliminary data.</text>
</comment>
<protein>
    <submittedName>
        <fullName evidence="1">Uncharacterized protein</fullName>
    </submittedName>
</protein>
<accession>A0ABS8VHW0</accession>
<sequence>WTRYGGQETATADPTINFPVLYGETLTVTTVSLQWKSYRCSGPSNQSLQIEGEMLKSLENAKPGVAFCDVKGSSYQGDFVFATTP</sequence>